<dbReference type="InterPro" id="IPR013658">
    <property type="entry name" value="SGL"/>
</dbReference>
<name>A0AAW0RUD3_9HYPO</name>
<dbReference type="PANTHER" id="PTHR47064">
    <property type="entry name" value="PUTATIVE (AFU_ORTHOLOGUE AFUA_1G08990)-RELATED"/>
    <property type="match status" value="1"/>
</dbReference>
<sequence>MTFLPFVSLAAVFSAAAATVEASITDANSDSVTGYLNSTSLPTQAQIIDSANFASMESVPPPSEYNGMTVWVPPGTTRQGLKDRPFLVFDPEFLQIIGREPKLAIIAETAKDPLFHEAVVWVPATDEVFFAQNAGAPAAGTGLNKSSIVQKVSVSEALQVASGNKTGHVKVETVSSDPPVVNPNGGTNYKGNILFAGEGMGNKTPTALYSVNPRPPYNATILVNNYYGRQFNSLNDIGVNPRNSHIYFTDPLYAYFQDFRPPPALPVQVYKFNPETKAIQVAARITFSPDGEFVYVTDSGAHHGFRGYNAARPSTIYRFNVAQDGTFENRKTFAYVDNGLPDGIHCDSKGNVYAGCGDGIHVWNPSGKLLGKIFTDGGAANFQFVGDGKMIICAETRLYMALIAAKAAPIH</sequence>
<feature type="domain" description="SMP-30/Gluconolactonase/LRE-like region" evidence="2">
    <location>
        <begin position="222"/>
        <end position="374"/>
    </location>
</feature>
<dbReference type="PANTHER" id="PTHR47064:SF2">
    <property type="entry name" value="SMP-30_GLUCONOLACTONASE_LRE-LIKE REGION DOMAIN-CONTAINING PROTEIN-RELATED"/>
    <property type="match status" value="1"/>
</dbReference>
<dbReference type="AlphaFoldDB" id="A0AAW0RUD3"/>
<comment type="caution">
    <text evidence="3">The sequence shown here is derived from an EMBL/GenBank/DDBJ whole genome shotgun (WGS) entry which is preliminary data.</text>
</comment>
<dbReference type="Pfam" id="PF08450">
    <property type="entry name" value="SGL"/>
    <property type="match status" value="1"/>
</dbReference>
<dbReference type="EMBL" id="JAAHCF010000269">
    <property type="protein sequence ID" value="KAK8145675.1"/>
    <property type="molecule type" value="Genomic_DNA"/>
</dbReference>
<evidence type="ECO:0000313" key="3">
    <source>
        <dbReference type="EMBL" id="KAK8145675.1"/>
    </source>
</evidence>
<dbReference type="InterPro" id="IPR011042">
    <property type="entry name" value="6-blade_b-propeller_TolB-like"/>
</dbReference>
<gene>
    <name evidence="3" type="ORF">G3M48_004126</name>
</gene>
<keyword evidence="4" id="KW-1185">Reference proteome</keyword>
<organism evidence="3 4">
    <name type="scientific">Beauveria asiatica</name>
    <dbReference type="NCBI Taxonomy" id="1069075"/>
    <lineage>
        <taxon>Eukaryota</taxon>
        <taxon>Fungi</taxon>
        <taxon>Dikarya</taxon>
        <taxon>Ascomycota</taxon>
        <taxon>Pezizomycotina</taxon>
        <taxon>Sordariomycetes</taxon>
        <taxon>Hypocreomycetidae</taxon>
        <taxon>Hypocreales</taxon>
        <taxon>Cordycipitaceae</taxon>
        <taxon>Beauveria</taxon>
    </lineage>
</organism>
<proteinExistence type="predicted"/>
<dbReference type="InterPro" id="IPR052988">
    <property type="entry name" value="Oryzine_lactonohydrolase"/>
</dbReference>
<evidence type="ECO:0000313" key="4">
    <source>
        <dbReference type="Proteomes" id="UP001397290"/>
    </source>
</evidence>
<dbReference type="SUPFAM" id="SSF63829">
    <property type="entry name" value="Calcium-dependent phosphotriesterase"/>
    <property type="match status" value="1"/>
</dbReference>
<feature type="signal peptide" evidence="1">
    <location>
        <begin position="1"/>
        <end position="22"/>
    </location>
</feature>
<accession>A0AAW0RUD3</accession>
<evidence type="ECO:0000256" key="1">
    <source>
        <dbReference type="SAM" id="SignalP"/>
    </source>
</evidence>
<feature type="chain" id="PRO_5043923212" description="SMP-30/Gluconolactonase/LRE-like region domain-containing protein" evidence="1">
    <location>
        <begin position="23"/>
        <end position="411"/>
    </location>
</feature>
<dbReference type="Proteomes" id="UP001397290">
    <property type="component" value="Unassembled WGS sequence"/>
</dbReference>
<keyword evidence="1" id="KW-0732">Signal</keyword>
<dbReference type="Gene3D" id="2.120.10.30">
    <property type="entry name" value="TolB, C-terminal domain"/>
    <property type="match status" value="1"/>
</dbReference>
<protein>
    <recommendedName>
        <fullName evidence="2">SMP-30/Gluconolactonase/LRE-like region domain-containing protein</fullName>
    </recommendedName>
</protein>
<evidence type="ECO:0000259" key="2">
    <source>
        <dbReference type="Pfam" id="PF08450"/>
    </source>
</evidence>
<reference evidence="3 4" key="1">
    <citation type="submission" date="2020-02" db="EMBL/GenBank/DDBJ databases">
        <title>Comparative genomics of the hypocrealean fungal genus Beauvera.</title>
        <authorList>
            <person name="Showalter D.N."/>
            <person name="Bushley K.E."/>
            <person name="Rehner S.A."/>
        </authorList>
    </citation>
    <scope>NUCLEOTIDE SEQUENCE [LARGE SCALE GENOMIC DNA]</scope>
    <source>
        <strain evidence="3 4">ARSEF4384</strain>
    </source>
</reference>